<feature type="region of interest" description="Disordered" evidence="1">
    <location>
        <begin position="101"/>
        <end position="129"/>
    </location>
</feature>
<sequence>MASNAELASELSKLKLEEYSIEIIVTKNPLNKEVGLEKTIKDEEVIIDLFNSFRSNKKYEYALDVAAVTKKSDKSDKTKSKKNVRAKTYAEEVKHFEMTVQASREKPQLKHGKQKSSRAPVLKGNDESTETFESATRNTWLYVGGADVDVTVNNVKNYLLKKFPGKNFDVEALPKRDDSTSASFTVGADLTLNKPET</sequence>
<accession>A0ABD2PGM9</accession>
<gene>
    <name evidence="2" type="ORF">HHI36_023468</name>
</gene>
<evidence type="ECO:0000313" key="3">
    <source>
        <dbReference type="Proteomes" id="UP001516400"/>
    </source>
</evidence>
<feature type="region of interest" description="Disordered" evidence="1">
    <location>
        <begin position="176"/>
        <end position="197"/>
    </location>
</feature>
<comment type="caution">
    <text evidence="2">The sequence shown here is derived from an EMBL/GenBank/DDBJ whole genome shotgun (WGS) entry which is preliminary data.</text>
</comment>
<protein>
    <submittedName>
        <fullName evidence="2">Uncharacterized protein</fullName>
    </submittedName>
</protein>
<organism evidence="2 3">
    <name type="scientific">Cryptolaemus montrouzieri</name>
    <dbReference type="NCBI Taxonomy" id="559131"/>
    <lineage>
        <taxon>Eukaryota</taxon>
        <taxon>Metazoa</taxon>
        <taxon>Ecdysozoa</taxon>
        <taxon>Arthropoda</taxon>
        <taxon>Hexapoda</taxon>
        <taxon>Insecta</taxon>
        <taxon>Pterygota</taxon>
        <taxon>Neoptera</taxon>
        <taxon>Endopterygota</taxon>
        <taxon>Coleoptera</taxon>
        <taxon>Polyphaga</taxon>
        <taxon>Cucujiformia</taxon>
        <taxon>Coccinelloidea</taxon>
        <taxon>Coccinellidae</taxon>
        <taxon>Scymninae</taxon>
        <taxon>Scymnini</taxon>
        <taxon>Cryptolaemus</taxon>
    </lineage>
</organism>
<proteinExistence type="predicted"/>
<dbReference type="EMBL" id="JABFTP020000186">
    <property type="protein sequence ID" value="KAL3290100.1"/>
    <property type="molecule type" value="Genomic_DNA"/>
</dbReference>
<evidence type="ECO:0000313" key="2">
    <source>
        <dbReference type="EMBL" id="KAL3290100.1"/>
    </source>
</evidence>
<evidence type="ECO:0000256" key="1">
    <source>
        <dbReference type="SAM" id="MobiDB-lite"/>
    </source>
</evidence>
<reference evidence="2 3" key="1">
    <citation type="journal article" date="2021" name="BMC Biol.">
        <title>Horizontally acquired antibacterial genes associated with adaptive radiation of ladybird beetles.</title>
        <authorList>
            <person name="Li H.S."/>
            <person name="Tang X.F."/>
            <person name="Huang Y.H."/>
            <person name="Xu Z.Y."/>
            <person name="Chen M.L."/>
            <person name="Du X.Y."/>
            <person name="Qiu B.Y."/>
            <person name="Chen P.T."/>
            <person name="Zhang W."/>
            <person name="Slipinski A."/>
            <person name="Escalona H.E."/>
            <person name="Waterhouse R.M."/>
            <person name="Zwick A."/>
            <person name="Pang H."/>
        </authorList>
    </citation>
    <scope>NUCLEOTIDE SEQUENCE [LARGE SCALE GENOMIC DNA]</scope>
    <source>
        <strain evidence="2">SYSU2018</strain>
    </source>
</reference>
<keyword evidence="3" id="KW-1185">Reference proteome</keyword>
<dbReference type="AlphaFoldDB" id="A0ABD2PGM9"/>
<name>A0ABD2PGM9_9CUCU</name>
<dbReference type="Proteomes" id="UP001516400">
    <property type="component" value="Unassembled WGS sequence"/>
</dbReference>